<evidence type="ECO:0000256" key="1">
    <source>
        <dbReference type="SAM" id="MobiDB-lite"/>
    </source>
</evidence>
<keyword evidence="2" id="KW-0812">Transmembrane</keyword>
<feature type="transmembrane region" description="Helical" evidence="2">
    <location>
        <begin position="249"/>
        <end position="269"/>
    </location>
</feature>
<feature type="transmembrane region" description="Helical" evidence="2">
    <location>
        <begin position="20"/>
        <end position="44"/>
    </location>
</feature>
<sequence length="300" mass="32048">MAQPQRPYGNNIWLNELSELVGGASGGFLFGIPLIYTLEVWWIGSQVSPPILLCILTLTLGVVFSLNCVEGFRASRPSRAIDIIQESVEALAIGLTCATLMLILLSRITSQTPLTESLGKIVFESVPFSLGVALSKLILSGEPGWEKAQKRSPSKDDGSNRSAASSQTPAGTLADLSTTLFGAVIIAFSIAPTDEVPVLAAASSPPKLLAIVAASLIVSYGIVFVAGFTNQSKRQQQQGIFQSPQNETLVSYILSLLASALMLWFFQQLSWDDPWYLWLCYTIVLGLPATIGGAAGRLAV</sequence>
<evidence type="ECO:0000313" key="3">
    <source>
        <dbReference type="EMBL" id="MBE9041797.1"/>
    </source>
</evidence>
<dbReference type="AlphaFoldDB" id="A0A928Z7U8"/>
<feature type="transmembrane region" description="Helical" evidence="2">
    <location>
        <begin position="275"/>
        <end position="295"/>
    </location>
</feature>
<protein>
    <submittedName>
        <fullName evidence="3">TIGR02587 family membrane protein</fullName>
    </submittedName>
</protein>
<gene>
    <name evidence="3" type="ORF">IQ235_13505</name>
</gene>
<feature type="transmembrane region" description="Helical" evidence="2">
    <location>
        <begin position="208"/>
        <end position="228"/>
    </location>
</feature>
<proteinExistence type="predicted"/>
<dbReference type="Pfam" id="PF09622">
    <property type="entry name" value="DUF2391"/>
    <property type="match status" value="1"/>
</dbReference>
<feature type="region of interest" description="Disordered" evidence="1">
    <location>
        <begin position="145"/>
        <end position="169"/>
    </location>
</feature>
<name>A0A928Z7U8_9CYAN</name>
<comment type="caution">
    <text evidence="3">The sequence shown here is derived from an EMBL/GenBank/DDBJ whole genome shotgun (WGS) entry which is preliminary data.</text>
</comment>
<feature type="compositionally biased region" description="Polar residues" evidence="1">
    <location>
        <begin position="160"/>
        <end position="169"/>
    </location>
</feature>
<organism evidence="3 4">
    <name type="scientific">Zarconia navalis LEGE 11467</name>
    <dbReference type="NCBI Taxonomy" id="1828826"/>
    <lineage>
        <taxon>Bacteria</taxon>
        <taxon>Bacillati</taxon>
        <taxon>Cyanobacteriota</taxon>
        <taxon>Cyanophyceae</taxon>
        <taxon>Oscillatoriophycideae</taxon>
        <taxon>Oscillatoriales</taxon>
        <taxon>Oscillatoriales incertae sedis</taxon>
        <taxon>Zarconia</taxon>
        <taxon>Zarconia navalis</taxon>
    </lineage>
</organism>
<dbReference type="InterPro" id="IPR024464">
    <property type="entry name" value="DUF2391"/>
</dbReference>
<evidence type="ECO:0000256" key="2">
    <source>
        <dbReference type="SAM" id="Phobius"/>
    </source>
</evidence>
<feature type="transmembrane region" description="Helical" evidence="2">
    <location>
        <begin position="170"/>
        <end position="188"/>
    </location>
</feature>
<dbReference type="InterPro" id="IPR013416">
    <property type="entry name" value="CHP02587_IM"/>
</dbReference>
<evidence type="ECO:0000313" key="4">
    <source>
        <dbReference type="Proteomes" id="UP000621799"/>
    </source>
</evidence>
<feature type="transmembrane region" description="Helical" evidence="2">
    <location>
        <begin position="50"/>
        <end position="69"/>
    </location>
</feature>
<keyword evidence="2" id="KW-1133">Transmembrane helix</keyword>
<dbReference type="NCBIfam" id="TIGR02587">
    <property type="entry name" value="TIGR02587 family membrane protein"/>
    <property type="match status" value="1"/>
</dbReference>
<feature type="compositionally biased region" description="Basic and acidic residues" evidence="1">
    <location>
        <begin position="145"/>
        <end position="159"/>
    </location>
</feature>
<reference evidence="3" key="1">
    <citation type="submission" date="2020-10" db="EMBL/GenBank/DDBJ databases">
        <authorList>
            <person name="Castelo-Branco R."/>
            <person name="Eusebio N."/>
            <person name="Adriana R."/>
            <person name="Vieira A."/>
            <person name="Brugerolle De Fraissinette N."/>
            <person name="Rezende De Castro R."/>
            <person name="Schneider M.P."/>
            <person name="Vasconcelos V."/>
            <person name="Leao P.N."/>
        </authorList>
    </citation>
    <scope>NUCLEOTIDE SEQUENCE</scope>
    <source>
        <strain evidence="3">LEGE 11467</strain>
    </source>
</reference>
<keyword evidence="2" id="KW-0472">Membrane</keyword>
<dbReference type="EMBL" id="JADEXN010000247">
    <property type="protein sequence ID" value="MBE9041797.1"/>
    <property type="molecule type" value="Genomic_DNA"/>
</dbReference>
<accession>A0A928Z7U8</accession>
<dbReference type="RefSeq" id="WP_264321992.1">
    <property type="nucleotide sequence ID" value="NZ_JADEXN010000247.1"/>
</dbReference>
<dbReference type="Proteomes" id="UP000621799">
    <property type="component" value="Unassembled WGS sequence"/>
</dbReference>
<keyword evidence="4" id="KW-1185">Reference proteome</keyword>